<name>A0ACC1P9S8_9APHY</name>
<accession>A0ACC1P9S8</accession>
<gene>
    <name evidence="1" type="ORF">NUW54_g9304</name>
</gene>
<protein>
    <submittedName>
        <fullName evidence="1">Uncharacterized protein</fullName>
    </submittedName>
</protein>
<dbReference type="EMBL" id="JANSHE010003071">
    <property type="protein sequence ID" value="KAJ2987844.1"/>
    <property type="molecule type" value="Genomic_DNA"/>
</dbReference>
<evidence type="ECO:0000313" key="1">
    <source>
        <dbReference type="EMBL" id="KAJ2987844.1"/>
    </source>
</evidence>
<reference evidence="1" key="1">
    <citation type="submission" date="2022-08" db="EMBL/GenBank/DDBJ databases">
        <title>Genome Sequence of Pycnoporus sanguineus.</title>
        <authorList>
            <person name="Buettner E."/>
        </authorList>
    </citation>
    <scope>NUCLEOTIDE SEQUENCE</scope>
    <source>
        <strain evidence="1">CG-C14</strain>
    </source>
</reference>
<organism evidence="1 2">
    <name type="scientific">Trametes sanguinea</name>
    <dbReference type="NCBI Taxonomy" id="158606"/>
    <lineage>
        <taxon>Eukaryota</taxon>
        <taxon>Fungi</taxon>
        <taxon>Dikarya</taxon>
        <taxon>Basidiomycota</taxon>
        <taxon>Agaricomycotina</taxon>
        <taxon>Agaricomycetes</taxon>
        <taxon>Polyporales</taxon>
        <taxon>Polyporaceae</taxon>
        <taxon>Trametes</taxon>
    </lineage>
</organism>
<sequence length="237" mass="26268">MPHRRHQSRLRELGITCELTAPYTSTHNGKAERVHRTFLGKSRAMRLASHVPEDRWDELYVTACYLSNRTPSSSLPNSISPYEAWFGRPPSLRHLREIGCRAFVLINTHNPKLRACSLECVLLGYGLNSKTYRCYHPPTRRVLESYHVSFIESHESPPASPTSALPSPSPSSPLSSSSSPYAPGTGPSFDTDNWPSDPVFTPSVPIPCPPPPPHLLPPRVPTPRAPVIASDAHFHSP</sequence>
<evidence type="ECO:0000313" key="2">
    <source>
        <dbReference type="Proteomes" id="UP001144978"/>
    </source>
</evidence>
<comment type="caution">
    <text evidence="1">The sequence shown here is derived from an EMBL/GenBank/DDBJ whole genome shotgun (WGS) entry which is preliminary data.</text>
</comment>
<dbReference type="Proteomes" id="UP001144978">
    <property type="component" value="Unassembled WGS sequence"/>
</dbReference>
<proteinExistence type="predicted"/>
<keyword evidence="2" id="KW-1185">Reference proteome</keyword>